<dbReference type="SUPFAM" id="SSF47413">
    <property type="entry name" value="lambda repressor-like DNA-binding domains"/>
    <property type="match status" value="1"/>
</dbReference>
<dbReference type="Pfam" id="PF01381">
    <property type="entry name" value="HTH_3"/>
    <property type="match status" value="1"/>
</dbReference>
<keyword evidence="3" id="KW-1185">Reference proteome</keyword>
<dbReference type="Proteomes" id="UP001199916">
    <property type="component" value="Unassembled WGS sequence"/>
</dbReference>
<dbReference type="Gene3D" id="1.25.40.10">
    <property type="entry name" value="Tetratricopeptide repeat domain"/>
    <property type="match status" value="1"/>
</dbReference>
<name>A0ABS8YIV0_9BACL</name>
<feature type="domain" description="HTH cro/C1-type" evidence="1">
    <location>
        <begin position="15"/>
        <end position="70"/>
    </location>
</feature>
<protein>
    <submittedName>
        <fullName evidence="2">Helix-turn-helix domain-containing protein</fullName>
    </submittedName>
</protein>
<dbReference type="SMART" id="SM00530">
    <property type="entry name" value="HTH_XRE"/>
    <property type="match status" value="1"/>
</dbReference>
<dbReference type="PROSITE" id="PS50943">
    <property type="entry name" value="HTH_CROC1"/>
    <property type="match status" value="1"/>
</dbReference>
<sequence length="429" mass="50035">MKSELLQFTTIGDFIKKRRQEANLTMAQLEELTGVSKGTISKIENGETKRPDFKTIHALASTYNIPFPDIVQLYLSVEQRADVLFPILKETVISYPSLSTKIAAQLLRDKKKESYELVEELYKFTGTIMDSPSTQLSLYKLIIEYSRTHGIQPYLAKALLQQYLIERDDFTKLASTYESGKYVLYYANFLSAEERVTLYFKLGVHAYNLRLFEDSIGLCNKVVKEHTTDHKLMANSIATLYNCYFHLGRYDLFEEYLNRYSKYSYPEVKDYVKFSKALLHAKKGDTDFAISQLEECLLNCEESAMLHIVIQLLILYLKTENRPAIQKLLEFEERLSTMPYHTPYKKSDLARFYKLKGDYHFMNNDFESAIDSYLESALRYARVNDITMERECVDSILNLYIRNNEKMNVHTLKRLQVLYQQCNSIQGGI</sequence>
<evidence type="ECO:0000259" key="1">
    <source>
        <dbReference type="PROSITE" id="PS50943"/>
    </source>
</evidence>
<dbReference type="EMBL" id="JAJNBZ010000021">
    <property type="protein sequence ID" value="MCE5171843.1"/>
    <property type="molecule type" value="Genomic_DNA"/>
</dbReference>
<proteinExistence type="predicted"/>
<dbReference type="CDD" id="cd00093">
    <property type="entry name" value="HTH_XRE"/>
    <property type="match status" value="1"/>
</dbReference>
<dbReference type="InterPro" id="IPR001387">
    <property type="entry name" value="Cro/C1-type_HTH"/>
</dbReference>
<comment type="caution">
    <text evidence="2">The sequence shown here is derived from an EMBL/GenBank/DDBJ whole genome shotgun (WGS) entry which is preliminary data.</text>
</comment>
<dbReference type="Gene3D" id="1.10.260.40">
    <property type="entry name" value="lambda repressor-like DNA-binding domains"/>
    <property type="match status" value="1"/>
</dbReference>
<organism evidence="2 3">
    <name type="scientific">Paenibacillus profundus</name>
    <dbReference type="NCBI Taxonomy" id="1173085"/>
    <lineage>
        <taxon>Bacteria</taxon>
        <taxon>Bacillati</taxon>
        <taxon>Bacillota</taxon>
        <taxon>Bacilli</taxon>
        <taxon>Bacillales</taxon>
        <taxon>Paenibacillaceae</taxon>
        <taxon>Paenibacillus</taxon>
    </lineage>
</organism>
<reference evidence="2 3" key="1">
    <citation type="submission" date="2021-11" db="EMBL/GenBank/DDBJ databases">
        <title>Draft genome sequence of Paenibacillus profundus YoMME, a new Gram-positive bacteria with exoelectrogenic properties.</title>
        <authorList>
            <person name="Hubenova Y."/>
            <person name="Hubenova E."/>
            <person name="Manasiev Y."/>
            <person name="Peykov S."/>
            <person name="Mitov M."/>
        </authorList>
    </citation>
    <scope>NUCLEOTIDE SEQUENCE [LARGE SCALE GENOMIC DNA]</scope>
    <source>
        <strain evidence="2 3">YoMME</strain>
    </source>
</reference>
<evidence type="ECO:0000313" key="2">
    <source>
        <dbReference type="EMBL" id="MCE5171843.1"/>
    </source>
</evidence>
<dbReference type="SUPFAM" id="SSF48452">
    <property type="entry name" value="TPR-like"/>
    <property type="match status" value="1"/>
</dbReference>
<dbReference type="InterPro" id="IPR011990">
    <property type="entry name" value="TPR-like_helical_dom_sf"/>
</dbReference>
<dbReference type="RefSeq" id="WP_233698198.1">
    <property type="nucleotide sequence ID" value="NZ_JAJNBZ010000021.1"/>
</dbReference>
<gene>
    <name evidence="2" type="ORF">LQV63_21420</name>
</gene>
<accession>A0ABS8YIV0</accession>
<evidence type="ECO:0000313" key="3">
    <source>
        <dbReference type="Proteomes" id="UP001199916"/>
    </source>
</evidence>
<dbReference type="InterPro" id="IPR010982">
    <property type="entry name" value="Lambda_DNA-bd_dom_sf"/>
</dbReference>